<evidence type="ECO:0000313" key="2">
    <source>
        <dbReference type="Proteomes" id="UP001153269"/>
    </source>
</evidence>
<sequence>MMEECNSNFCDTNCCLYPPAGGAAIYSHRVLRVLCFHPPLQASKGHFNLFSSSPVTFNVEESLTVMGICSGT</sequence>
<organism evidence="1 2">
    <name type="scientific">Pleuronectes platessa</name>
    <name type="common">European plaice</name>
    <dbReference type="NCBI Taxonomy" id="8262"/>
    <lineage>
        <taxon>Eukaryota</taxon>
        <taxon>Metazoa</taxon>
        <taxon>Chordata</taxon>
        <taxon>Craniata</taxon>
        <taxon>Vertebrata</taxon>
        <taxon>Euteleostomi</taxon>
        <taxon>Actinopterygii</taxon>
        <taxon>Neopterygii</taxon>
        <taxon>Teleostei</taxon>
        <taxon>Neoteleostei</taxon>
        <taxon>Acanthomorphata</taxon>
        <taxon>Carangaria</taxon>
        <taxon>Pleuronectiformes</taxon>
        <taxon>Pleuronectoidei</taxon>
        <taxon>Pleuronectidae</taxon>
        <taxon>Pleuronectes</taxon>
    </lineage>
</organism>
<keyword evidence="2" id="KW-1185">Reference proteome</keyword>
<evidence type="ECO:0000313" key="1">
    <source>
        <dbReference type="EMBL" id="CAB1423322.1"/>
    </source>
</evidence>
<proteinExistence type="predicted"/>
<gene>
    <name evidence="1" type="ORF">PLEPLA_LOCUS11241</name>
</gene>
<name>A0A9N7U2W1_PLEPL</name>
<comment type="caution">
    <text evidence="1">The sequence shown here is derived from an EMBL/GenBank/DDBJ whole genome shotgun (WGS) entry which is preliminary data.</text>
</comment>
<dbReference type="EMBL" id="CADEAL010000648">
    <property type="protein sequence ID" value="CAB1423322.1"/>
    <property type="molecule type" value="Genomic_DNA"/>
</dbReference>
<accession>A0A9N7U2W1</accession>
<dbReference type="AlphaFoldDB" id="A0A9N7U2W1"/>
<dbReference type="Proteomes" id="UP001153269">
    <property type="component" value="Unassembled WGS sequence"/>
</dbReference>
<protein>
    <submittedName>
        <fullName evidence="1">Uncharacterized protein</fullName>
    </submittedName>
</protein>
<reference evidence="1" key="1">
    <citation type="submission" date="2020-03" db="EMBL/GenBank/DDBJ databases">
        <authorList>
            <person name="Weist P."/>
        </authorList>
    </citation>
    <scope>NUCLEOTIDE SEQUENCE</scope>
</reference>